<evidence type="ECO:0000256" key="2">
    <source>
        <dbReference type="ARBA" id="ARBA00023125"/>
    </source>
</evidence>
<keyword evidence="2" id="KW-0238">DNA-binding</keyword>
<evidence type="ECO:0000313" key="6">
    <source>
        <dbReference type="Proteomes" id="UP000051010"/>
    </source>
</evidence>
<name>A0A0R1YU97_9LACO</name>
<evidence type="ECO:0000256" key="1">
    <source>
        <dbReference type="ARBA" id="ARBA00023015"/>
    </source>
</evidence>
<gene>
    <name evidence="5" type="ORF">FD47_GL000874</name>
</gene>
<dbReference type="Gene3D" id="1.20.120.530">
    <property type="entry name" value="GntR ligand-binding domain-like"/>
    <property type="match status" value="1"/>
</dbReference>
<dbReference type="Pfam" id="PF07729">
    <property type="entry name" value="FCD"/>
    <property type="match status" value="1"/>
</dbReference>
<dbReference type="PATRIC" id="fig|1423786.4.peg.927"/>
<evidence type="ECO:0000256" key="3">
    <source>
        <dbReference type="ARBA" id="ARBA00023163"/>
    </source>
</evidence>
<dbReference type="InterPro" id="IPR011711">
    <property type="entry name" value="GntR_C"/>
</dbReference>
<keyword evidence="3" id="KW-0804">Transcription</keyword>
<reference evidence="5 6" key="1">
    <citation type="journal article" date="2015" name="Genome Announc.">
        <title>Expanding the biotechnology potential of lactobacilli through comparative genomics of 213 strains and associated genera.</title>
        <authorList>
            <person name="Sun Z."/>
            <person name="Harris H.M."/>
            <person name="McCann A."/>
            <person name="Guo C."/>
            <person name="Argimon S."/>
            <person name="Zhang W."/>
            <person name="Yang X."/>
            <person name="Jeffery I.B."/>
            <person name="Cooney J.C."/>
            <person name="Kagawa T.F."/>
            <person name="Liu W."/>
            <person name="Song Y."/>
            <person name="Salvetti E."/>
            <person name="Wrobel A."/>
            <person name="Rasinkangas P."/>
            <person name="Parkhill J."/>
            <person name="Rea M.C."/>
            <person name="O'Sullivan O."/>
            <person name="Ritari J."/>
            <person name="Douillard F.P."/>
            <person name="Paul Ross R."/>
            <person name="Yang R."/>
            <person name="Briner A.E."/>
            <person name="Felis G.E."/>
            <person name="de Vos W.M."/>
            <person name="Barrangou R."/>
            <person name="Klaenhammer T.R."/>
            <person name="Caufield P.W."/>
            <person name="Cui Y."/>
            <person name="Zhang H."/>
            <person name="O'Toole P.W."/>
        </authorList>
    </citation>
    <scope>NUCLEOTIDE SEQUENCE [LARGE SCALE GENOMIC DNA]</scope>
    <source>
        <strain evidence="5 6">DSM 18390</strain>
    </source>
</reference>
<evidence type="ECO:0000259" key="4">
    <source>
        <dbReference type="PROSITE" id="PS50949"/>
    </source>
</evidence>
<keyword evidence="1" id="KW-0805">Transcription regulation</keyword>
<dbReference type="PRINTS" id="PR00035">
    <property type="entry name" value="HTHGNTR"/>
</dbReference>
<dbReference type="SMART" id="SM00345">
    <property type="entry name" value="HTH_GNTR"/>
    <property type="match status" value="1"/>
</dbReference>
<proteinExistence type="predicted"/>
<dbReference type="PANTHER" id="PTHR43537">
    <property type="entry name" value="TRANSCRIPTIONAL REGULATOR, GNTR FAMILY"/>
    <property type="match status" value="1"/>
</dbReference>
<protein>
    <submittedName>
        <fullName evidence="5">Transcriptional regulator, GntR family</fullName>
    </submittedName>
</protein>
<dbReference type="SUPFAM" id="SSF46785">
    <property type="entry name" value="Winged helix' DNA-binding domain"/>
    <property type="match status" value="1"/>
</dbReference>
<feature type="domain" description="HTH gntR-type" evidence="4">
    <location>
        <begin position="12"/>
        <end position="80"/>
    </location>
</feature>
<sequence length="229" mass="25820">MPTIQNNQSKSQSLADKVSQEIEADILNHKLAIGDRLPTEPNLMAQYNVGRSTIREAIKVLANLGLIEVMQGKGTTVIHDTLPDQTISKSLRDAPAIEAYEARKALEISIVNLACLNRNATDLKALGYYLEIRAAAAKRHSIEAYRQADEKFHEAIIEAAHNSVIATIYEHFWQSFNDRFGKQFIELKFHSDQPIIHQNILKAIEQQDVHLAIQWTKKNISLLEEAVSQ</sequence>
<dbReference type="GO" id="GO:0003677">
    <property type="term" value="F:DNA binding"/>
    <property type="evidence" value="ECO:0007669"/>
    <property type="project" value="UniProtKB-KW"/>
</dbReference>
<dbReference type="RefSeq" id="WP_054732197.1">
    <property type="nucleotide sequence ID" value="NZ_AZFZ01000002.1"/>
</dbReference>
<dbReference type="Gene3D" id="1.10.10.10">
    <property type="entry name" value="Winged helix-like DNA-binding domain superfamily/Winged helix DNA-binding domain"/>
    <property type="match status" value="1"/>
</dbReference>
<dbReference type="Proteomes" id="UP000051010">
    <property type="component" value="Unassembled WGS sequence"/>
</dbReference>
<dbReference type="InterPro" id="IPR008920">
    <property type="entry name" value="TF_FadR/GntR_C"/>
</dbReference>
<dbReference type="InterPro" id="IPR036390">
    <property type="entry name" value="WH_DNA-bd_sf"/>
</dbReference>
<dbReference type="SMART" id="SM00895">
    <property type="entry name" value="FCD"/>
    <property type="match status" value="1"/>
</dbReference>
<dbReference type="EMBL" id="AZFZ01000002">
    <property type="protein sequence ID" value="KRM45690.1"/>
    <property type="molecule type" value="Genomic_DNA"/>
</dbReference>
<dbReference type="SUPFAM" id="SSF48008">
    <property type="entry name" value="GntR ligand-binding domain-like"/>
    <property type="match status" value="1"/>
</dbReference>
<dbReference type="GO" id="GO:0003700">
    <property type="term" value="F:DNA-binding transcription factor activity"/>
    <property type="evidence" value="ECO:0007669"/>
    <property type="project" value="InterPro"/>
</dbReference>
<organism evidence="5 6">
    <name type="scientific">Lentilactobacillus parafarraginis DSM 18390 = JCM 14109</name>
    <dbReference type="NCBI Taxonomy" id="1423786"/>
    <lineage>
        <taxon>Bacteria</taxon>
        <taxon>Bacillati</taxon>
        <taxon>Bacillota</taxon>
        <taxon>Bacilli</taxon>
        <taxon>Lactobacillales</taxon>
        <taxon>Lactobacillaceae</taxon>
        <taxon>Lentilactobacillus</taxon>
    </lineage>
</organism>
<comment type="caution">
    <text evidence="5">The sequence shown here is derived from an EMBL/GenBank/DDBJ whole genome shotgun (WGS) entry which is preliminary data.</text>
</comment>
<evidence type="ECO:0000313" key="5">
    <source>
        <dbReference type="EMBL" id="KRM45690.1"/>
    </source>
</evidence>
<dbReference type="AlphaFoldDB" id="A0A0R1YU97"/>
<accession>A0A0R1YU97</accession>
<dbReference type="CDD" id="cd07377">
    <property type="entry name" value="WHTH_GntR"/>
    <property type="match status" value="1"/>
</dbReference>
<dbReference type="PROSITE" id="PS50949">
    <property type="entry name" value="HTH_GNTR"/>
    <property type="match status" value="1"/>
</dbReference>
<dbReference type="InterPro" id="IPR000524">
    <property type="entry name" value="Tscrpt_reg_HTH_GntR"/>
</dbReference>
<dbReference type="PANTHER" id="PTHR43537:SF47">
    <property type="entry name" value="REGULATORY PROTEIN GNTR HTH"/>
    <property type="match status" value="1"/>
</dbReference>
<dbReference type="Pfam" id="PF00392">
    <property type="entry name" value="GntR"/>
    <property type="match status" value="1"/>
</dbReference>
<dbReference type="InterPro" id="IPR036388">
    <property type="entry name" value="WH-like_DNA-bd_sf"/>
</dbReference>